<gene>
    <name evidence="4" type="ORF">D9619_002542</name>
</gene>
<dbReference type="AlphaFoldDB" id="A0A8H5EV03"/>
<evidence type="ECO:0000313" key="5">
    <source>
        <dbReference type="Proteomes" id="UP000567179"/>
    </source>
</evidence>
<comment type="caution">
    <text evidence="4">The sequence shown here is derived from an EMBL/GenBank/DDBJ whole genome shotgun (WGS) entry which is preliminary data.</text>
</comment>
<dbReference type="InterPro" id="IPR057596">
    <property type="entry name" value="RDRP_core"/>
</dbReference>
<dbReference type="Pfam" id="PF05183">
    <property type="entry name" value="RdRP"/>
    <property type="match status" value="1"/>
</dbReference>
<feature type="domain" description="RDRP core" evidence="3">
    <location>
        <begin position="444"/>
        <end position="1058"/>
    </location>
</feature>
<keyword evidence="1" id="KW-0696">RNA-directed RNA polymerase</keyword>
<dbReference type="InterPro" id="IPR007855">
    <property type="entry name" value="RDRP"/>
</dbReference>
<evidence type="ECO:0000256" key="2">
    <source>
        <dbReference type="SAM" id="MobiDB-lite"/>
    </source>
</evidence>
<keyword evidence="1" id="KW-0694">RNA-binding</keyword>
<feature type="compositionally biased region" description="Low complexity" evidence="2">
    <location>
        <begin position="109"/>
        <end position="120"/>
    </location>
</feature>
<keyword evidence="1" id="KW-0548">Nucleotidyltransferase</keyword>
<dbReference type="GO" id="GO:0030422">
    <property type="term" value="P:siRNA processing"/>
    <property type="evidence" value="ECO:0007669"/>
    <property type="project" value="TreeGrafter"/>
</dbReference>
<evidence type="ECO:0000256" key="1">
    <source>
        <dbReference type="RuleBase" id="RU363098"/>
    </source>
</evidence>
<dbReference type="Proteomes" id="UP000567179">
    <property type="component" value="Unassembled WGS sequence"/>
</dbReference>
<feature type="compositionally biased region" description="Low complexity" evidence="2">
    <location>
        <begin position="77"/>
        <end position="92"/>
    </location>
</feature>
<feature type="compositionally biased region" description="Basic and acidic residues" evidence="2">
    <location>
        <begin position="122"/>
        <end position="136"/>
    </location>
</feature>
<dbReference type="PANTHER" id="PTHR23079">
    <property type="entry name" value="RNA-DEPENDENT RNA POLYMERASE"/>
    <property type="match status" value="1"/>
</dbReference>
<dbReference type="EMBL" id="JAACJJ010000056">
    <property type="protein sequence ID" value="KAF5313301.1"/>
    <property type="molecule type" value="Genomic_DNA"/>
</dbReference>
<comment type="catalytic activity">
    <reaction evidence="1">
        <text>RNA(n) + a ribonucleoside 5'-triphosphate = RNA(n+1) + diphosphate</text>
        <dbReference type="Rhea" id="RHEA:21248"/>
        <dbReference type="Rhea" id="RHEA-COMP:14527"/>
        <dbReference type="Rhea" id="RHEA-COMP:17342"/>
        <dbReference type="ChEBI" id="CHEBI:33019"/>
        <dbReference type="ChEBI" id="CHEBI:61557"/>
        <dbReference type="ChEBI" id="CHEBI:140395"/>
        <dbReference type="EC" id="2.7.7.48"/>
    </reaction>
</comment>
<dbReference type="GO" id="GO:0003723">
    <property type="term" value="F:RNA binding"/>
    <property type="evidence" value="ECO:0007669"/>
    <property type="project" value="UniProtKB-KW"/>
</dbReference>
<evidence type="ECO:0000259" key="3">
    <source>
        <dbReference type="Pfam" id="PF05183"/>
    </source>
</evidence>
<evidence type="ECO:0000313" key="4">
    <source>
        <dbReference type="EMBL" id="KAF5313301.1"/>
    </source>
</evidence>
<accession>A0A8H5EV03</accession>
<keyword evidence="1" id="KW-0808">Transferase</keyword>
<feature type="compositionally biased region" description="Low complexity" evidence="2">
    <location>
        <begin position="1166"/>
        <end position="1182"/>
    </location>
</feature>
<dbReference type="EC" id="2.7.7.48" evidence="1"/>
<sequence>MSDSEDGYWEPREQKGKAPAVKTPKRNEANRPAEAIAQSSARKLKSSKDSAASLIASTSTLASASRAGPSHQVDNVSPAKATSSASPAATPTGLDRATAAFSKMKMKVSSQARASPSSAQGRKSDQPLRIVKDDKPAMNTPTKFHHVFVIDDSDSDEMIEVPTDVESSQQSTQGVFSLTAESSQSSMDSTASMFPKLQVSSSVSSIESIESIPTVAKASNSTSATRPAPPVNVDDLFSSNVTHRRQTPKRVTKASSVAASTTTPRAPIPITALNASVPAATPRVVPPAPEPYVPEINQRVPDSIMAFSRSAVGTELDLNVIAHNDETQVLFDKYRIAWGTQYEVSRGVIAGAWTWTDVRSKMQKLKGTNAEIAGRVKAIMRGKDATSPGNVNLWKELDREQMSIEENEHRGLGLCGDFEGAKDWYGGQIQQLGRLVKTEAGYFKIVLEELEKRRSHRFARYYGSRRFFQVKIPTALLQQSADGNGNEEVKKFLTKKFVLCGRVFIPFHSREEGLYMVETNEDYNRNGAMWGGDAYRMPFNEFINWHNPIEKNYEQVMSKYATRFALALSNSVPALEFEEENIFFIDDITSEDWPKGKPNPPADKLMTDGCGFMNLAALQRIVKYLGLESVPAGVQGRIDGSKGLWILHPHDKSPFPKIWIRTSQYKIKNRCFDRAHRIFDHLGPSKPTPPSSISAQSIINLCSNNIPQELLVKMMEEGLEGEVMPFLEWDGPNAMLFLAHAINKAGNVTAARTQRLAASLNRALGLRGRDWGAQHVDMEQEELADDDTKSLTGRNKYSGGAASYHEMAFEMVQAGFNPRHSQYLADKVKYIISNTIDSAVEKYRIPIEESLGAYVVPDPLGVLGEGEIYYRFSVSRKNPRTDMLVHNLEGDVVLGRYPIRLPSDMQKVKAVDNQELAKWPDVVIVSTKGKRSLASLLADGDMDGDELIAIWDPEIVEHFQNKPFTNPPDDLMEKNFDRDVVRVEEFCRQTQQMTQKEASEAFQSVLLANLSQNKVGLYSKMHDNAVIKYGYGHREAIRLAYIFNTLLDASKSGRRLKRGIFESDQNKFLRSNLLANSNNSDILSVLRAAGKQKGLELMSQYTNAIGPTQIPRDAELRKPYKDEMGYALAVYKDAPQFNEDMVLIKRHVDIAHQMWREACDKENMKKSTSTPSPTKKTTQPQKKAARKDIMLAATRAYAAPIEGIRLVRQLEQVKASYAYELCEFSESFAFSVAFQELCHIKAMSSPGGVVANLRVFDEAKTFASAFMRTLTRREEDYYS</sequence>
<keyword evidence="5" id="KW-1185">Reference proteome</keyword>
<dbReference type="GO" id="GO:0031380">
    <property type="term" value="C:nuclear RNA-directed RNA polymerase complex"/>
    <property type="evidence" value="ECO:0007669"/>
    <property type="project" value="TreeGrafter"/>
</dbReference>
<dbReference type="OrthoDB" id="10055769at2759"/>
<dbReference type="PANTHER" id="PTHR23079:SF14">
    <property type="entry name" value="RNA-DEPENDENT RNA POLYMERASE"/>
    <property type="match status" value="1"/>
</dbReference>
<proteinExistence type="inferred from homology"/>
<comment type="similarity">
    <text evidence="1">Belongs to the RdRP family.</text>
</comment>
<feature type="region of interest" description="Disordered" evidence="2">
    <location>
        <begin position="1"/>
        <end position="139"/>
    </location>
</feature>
<reference evidence="4 5" key="1">
    <citation type="journal article" date="2020" name="ISME J.">
        <title>Uncovering the hidden diversity of litter-decomposition mechanisms in mushroom-forming fungi.</title>
        <authorList>
            <person name="Floudas D."/>
            <person name="Bentzer J."/>
            <person name="Ahren D."/>
            <person name="Johansson T."/>
            <person name="Persson P."/>
            <person name="Tunlid A."/>
        </authorList>
    </citation>
    <scope>NUCLEOTIDE SEQUENCE [LARGE SCALE GENOMIC DNA]</scope>
    <source>
        <strain evidence="4 5">CBS 101986</strain>
    </source>
</reference>
<feature type="region of interest" description="Disordered" evidence="2">
    <location>
        <begin position="1160"/>
        <end position="1185"/>
    </location>
</feature>
<dbReference type="GO" id="GO:0003968">
    <property type="term" value="F:RNA-directed RNA polymerase activity"/>
    <property type="evidence" value="ECO:0007669"/>
    <property type="project" value="UniProtKB-KW"/>
</dbReference>
<name>A0A8H5EV03_9AGAR</name>
<protein>
    <recommendedName>
        <fullName evidence="1">RNA-dependent RNA polymerase</fullName>
        <ecNumber evidence="1">2.7.7.48</ecNumber>
    </recommendedName>
</protein>
<organism evidence="4 5">
    <name type="scientific">Psilocybe cf. subviscida</name>
    <dbReference type="NCBI Taxonomy" id="2480587"/>
    <lineage>
        <taxon>Eukaryota</taxon>
        <taxon>Fungi</taxon>
        <taxon>Dikarya</taxon>
        <taxon>Basidiomycota</taxon>
        <taxon>Agaricomycotina</taxon>
        <taxon>Agaricomycetes</taxon>
        <taxon>Agaricomycetidae</taxon>
        <taxon>Agaricales</taxon>
        <taxon>Agaricineae</taxon>
        <taxon>Strophariaceae</taxon>
        <taxon>Psilocybe</taxon>
    </lineage>
</organism>
<feature type="compositionally biased region" description="Low complexity" evidence="2">
    <location>
        <begin position="49"/>
        <end position="67"/>
    </location>
</feature>